<evidence type="ECO:0000313" key="11">
    <source>
        <dbReference type="Proteomes" id="UP001071777"/>
    </source>
</evidence>
<accession>A0ABQ8PBM8</accession>
<gene>
    <name evidence="10" type="ORF">OJ252_446</name>
</gene>
<dbReference type="InterPro" id="IPR049470">
    <property type="entry name" value="TRM61_C"/>
</dbReference>
<dbReference type="Proteomes" id="UP001071777">
    <property type="component" value="Unassembled WGS sequence"/>
</dbReference>
<dbReference type="SUPFAM" id="SSF53335">
    <property type="entry name" value="S-adenosyl-L-methionine-dependent methyltransferases"/>
    <property type="match status" value="1"/>
</dbReference>
<evidence type="ECO:0000256" key="5">
    <source>
        <dbReference type="ARBA" id="ARBA00022691"/>
    </source>
</evidence>
<keyword evidence="6 8" id="KW-0819">tRNA processing</keyword>
<comment type="similarity">
    <text evidence="8">Belongs to the class I-like SAM-binding methyltransferase superfamily. TRM61 family.</text>
</comment>
<dbReference type="InterPro" id="IPR014816">
    <property type="entry name" value="tRNA_MeTrfase_Gcd14"/>
</dbReference>
<dbReference type="Pfam" id="PF08704">
    <property type="entry name" value="GCD14"/>
    <property type="match status" value="1"/>
</dbReference>
<dbReference type="EMBL" id="JAPCXB010000015">
    <property type="protein sequence ID" value="KAJ1614848.1"/>
    <property type="molecule type" value="Genomic_DNA"/>
</dbReference>
<keyword evidence="11" id="KW-1185">Reference proteome</keyword>
<name>A0ABQ8PBM8_9CRYT</name>
<organism evidence="10 11">
    <name type="scientific">Cryptosporidium canis</name>
    <dbReference type="NCBI Taxonomy" id="195482"/>
    <lineage>
        <taxon>Eukaryota</taxon>
        <taxon>Sar</taxon>
        <taxon>Alveolata</taxon>
        <taxon>Apicomplexa</taxon>
        <taxon>Conoidasida</taxon>
        <taxon>Coccidia</taxon>
        <taxon>Eucoccidiorida</taxon>
        <taxon>Eimeriorina</taxon>
        <taxon>Cryptosporidiidae</taxon>
        <taxon>Cryptosporidium</taxon>
    </lineage>
</organism>
<dbReference type="GO" id="GO:0008168">
    <property type="term" value="F:methyltransferase activity"/>
    <property type="evidence" value="ECO:0007669"/>
    <property type="project" value="UniProtKB-KW"/>
</dbReference>
<comment type="caution">
    <text evidence="10">The sequence shown here is derived from an EMBL/GenBank/DDBJ whole genome shotgun (WGS) entry which is preliminary data.</text>
</comment>
<dbReference type="PROSITE" id="PS51620">
    <property type="entry name" value="SAM_TRM61"/>
    <property type="match status" value="1"/>
</dbReference>
<keyword evidence="7" id="KW-0539">Nucleus</keyword>
<dbReference type="Gene3D" id="3.10.330.20">
    <property type="match status" value="1"/>
</dbReference>
<dbReference type="EC" id="2.1.1.220" evidence="2 8"/>
<keyword evidence="3 8" id="KW-0489">Methyltransferase</keyword>
<dbReference type="Gene3D" id="3.40.50.150">
    <property type="entry name" value="Vaccinia Virus protein VP39"/>
    <property type="match status" value="1"/>
</dbReference>
<protein>
    <recommendedName>
        <fullName evidence="2 8">tRNA (adenine(58)-N(1))-methyltransferase</fullName>
        <ecNumber evidence="2 8">2.1.1.220</ecNumber>
    </recommendedName>
</protein>
<dbReference type="PANTHER" id="PTHR12133">
    <property type="entry name" value="TRNA (ADENINE(58)-N(1))-METHYLTRANSFERASE"/>
    <property type="match status" value="1"/>
</dbReference>
<dbReference type="PANTHER" id="PTHR12133:SF2">
    <property type="entry name" value="TRNA (ADENINE(58)-N(1))-METHYLTRANSFERASE CATALYTIC SUBUNIT TRMT61A"/>
    <property type="match status" value="1"/>
</dbReference>
<evidence type="ECO:0000256" key="3">
    <source>
        <dbReference type="ARBA" id="ARBA00022603"/>
    </source>
</evidence>
<evidence type="ECO:0000259" key="9">
    <source>
        <dbReference type="Pfam" id="PF08704"/>
    </source>
</evidence>
<proteinExistence type="inferred from homology"/>
<dbReference type="PIRSF" id="PIRSF017269">
    <property type="entry name" value="GCD14"/>
    <property type="match status" value="1"/>
</dbReference>
<comment type="subcellular location">
    <subcellularLocation>
        <location evidence="1">Nucleus</location>
    </subcellularLocation>
</comment>
<dbReference type="GO" id="GO:0032259">
    <property type="term" value="P:methylation"/>
    <property type="evidence" value="ECO:0007669"/>
    <property type="project" value="UniProtKB-KW"/>
</dbReference>
<evidence type="ECO:0000256" key="4">
    <source>
        <dbReference type="ARBA" id="ARBA00022679"/>
    </source>
</evidence>
<evidence type="ECO:0000256" key="2">
    <source>
        <dbReference type="ARBA" id="ARBA00012796"/>
    </source>
</evidence>
<evidence type="ECO:0000256" key="1">
    <source>
        <dbReference type="ARBA" id="ARBA00004123"/>
    </source>
</evidence>
<comment type="catalytic activity">
    <reaction evidence="8">
        <text>adenosine(58) in tRNA + S-adenosyl-L-methionine = N(1)-methyladenosine(58) in tRNA + S-adenosyl-L-homocysteine + H(+)</text>
        <dbReference type="Rhea" id="RHEA:43152"/>
        <dbReference type="Rhea" id="RHEA-COMP:10365"/>
        <dbReference type="Rhea" id="RHEA-COMP:10366"/>
        <dbReference type="ChEBI" id="CHEBI:15378"/>
        <dbReference type="ChEBI" id="CHEBI:57856"/>
        <dbReference type="ChEBI" id="CHEBI:59789"/>
        <dbReference type="ChEBI" id="CHEBI:74411"/>
        <dbReference type="ChEBI" id="CHEBI:74491"/>
        <dbReference type="EC" id="2.1.1.220"/>
    </reaction>
</comment>
<sequence length="314" mass="35660">MAMEDVAMKPDELEGEEELIPHQGLDKDDSEYHVFGKRFSRRKRYEKCKDGDLVILFGGYEMVLQVLLEPNGRTQTRNGMFLHNEIIGRYFGSRILDTSRSKWMVVLKLCPELISISLNHRTQILYQADISLICVLLDVSPGKNIIEAGTGSGSLTVALSRSANPGGKIYTFEYDQKRYLESIQDFEEYGITNVVCQHRDVCKDGFISPLLDISETRIHGVFLDLPSPWTAIRHADQVLQKGSGIVVFSPCIEQVSKNCTELNSLKYIHIRTFEVLYKPWGIVRGSSKKFPTKGLRYQLPMRGHTGYLSFAIKS</sequence>
<keyword evidence="4 8" id="KW-0808">Transferase</keyword>
<keyword evidence="5 8" id="KW-0949">S-adenosyl-L-methionine</keyword>
<evidence type="ECO:0000256" key="7">
    <source>
        <dbReference type="ARBA" id="ARBA00023242"/>
    </source>
</evidence>
<evidence type="ECO:0000256" key="6">
    <source>
        <dbReference type="ARBA" id="ARBA00022694"/>
    </source>
</evidence>
<evidence type="ECO:0000313" key="10">
    <source>
        <dbReference type="EMBL" id="KAJ1614848.1"/>
    </source>
</evidence>
<dbReference type="InterPro" id="IPR029063">
    <property type="entry name" value="SAM-dependent_MTases_sf"/>
</dbReference>
<reference evidence="10" key="1">
    <citation type="submission" date="2022-10" db="EMBL/GenBank/DDBJ databases">
        <title>Adaptive evolution leads to modifications in subtelomeric GC content in a zoonotic Cryptosporidium species.</title>
        <authorList>
            <person name="Li J."/>
            <person name="Feng Y."/>
            <person name="Xiao L."/>
        </authorList>
    </citation>
    <scope>NUCLEOTIDE SEQUENCE</scope>
    <source>
        <strain evidence="10">25894</strain>
    </source>
</reference>
<evidence type="ECO:0000256" key="8">
    <source>
        <dbReference type="PIRNR" id="PIRNR017269"/>
    </source>
</evidence>
<feature type="domain" description="tRNA (adenine(58)-N(1))-methyltransferase catalytic subunit TRM61 C-terminal" evidence="9">
    <location>
        <begin position="102"/>
        <end position="282"/>
    </location>
</feature>